<protein>
    <submittedName>
        <fullName evidence="2">Uncharacterized protein</fullName>
    </submittedName>
</protein>
<accession>A0AAV9U0B4</accession>
<proteinExistence type="predicted"/>
<dbReference type="AlphaFoldDB" id="A0AAV9U0B4"/>
<organism evidence="2 3">
    <name type="scientific">Orbilia brochopaga</name>
    <dbReference type="NCBI Taxonomy" id="3140254"/>
    <lineage>
        <taxon>Eukaryota</taxon>
        <taxon>Fungi</taxon>
        <taxon>Dikarya</taxon>
        <taxon>Ascomycota</taxon>
        <taxon>Pezizomycotina</taxon>
        <taxon>Orbiliomycetes</taxon>
        <taxon>Orbiliales</taxon>
        <taxon>Orbiliaceae</taxon>
        <taxon>Orbilia</taxon>
    </lineage>
</organism>
<comment type="caution">
    <text evidence="2">The sequence shown here is derived from an EMBL/GenBank/DDBJ whole genome shotgun (WGS) entry which is preliminary data.</text>
</comment>
<dbReference type="Proteomes" id="UP001375240">
    <property type="component" value="Unassembled WGS sequence"/>
</dbReference>
<feature type="region of interest" description="Disordered" evidence="1">
    <location>
        <begin position="211"/>
        <end position="244"/>
    </location>
</feature>
<sequence length="244" mass="27302">MNMGDASSSVGLQQTPTCQNAKIYGLILNAQTTTATLLASTNSLDHRLPNPTCATNTNQINHRQLRRVPQRQRAIERPLIPIDMCHTIYTFSKVTPTCPHLDISDDVKQFPPCICNAVRASIKLPRACNACVRYSAPGFRQKHKKMVNMQIDRFRRLCLPWAEIHRLVPRWKRVVGLGIKVSKDWAESDEEDDGEKIVLDEAEQAAIMEAIEDDSATQMHGTAQEQGSDQDKLGTGAPEARERS</sequence>
<feature type="compositionally biased region" description="Polar residues" evidence="1">
    <location>
        <begin position="216"/>
        <end position="227"/>
    </location>
</feature>
<evidence type="ECO:0000313" key="3">
    <source>
        <dbReference type="Proteomes" id="UP001375240"/>
    </source>
</evidence>
<reference evidence="2 3" key="1">
    <citation type="submission" date="2019-10" db="EMBL/GenBank/DDBJ databases">
        <authorList>
            <person name="Palmer J.M."/>
        </authorList>
    </citation>
    <scope>NUCLEOTIDE SEQUENCE [LARGE SCALE GENOMIC DNA]</scope>
    <source>
        <strain evidence="2 3">TWF696</strain>
    </source>
</reference>
<keyword evidence="3" id="KW-1185">Reference proteome</keyword>
<evidence type="ECO:0000313" key="2">
    <source>
        <dbReference type="EMBL" id="KAK6330403.1"/>
    </source>
</evidence>
<dbReference type="EMBL" id="JAVHNQ010000018">
    <property type="protein sequence ID" value="KAK6330403.1"/>
    <property type="molecule type" value="Genomic_DNA"/>
</dbReference>
<gene>
    <name evidence="2" type="ORF">TWF696_003500</name>
</gene>
<name>A0AAV9U0B4_9PEZI</name>
<evidence type="ECO:0000256" key="1">
    <source>
        <dbReference type="SAM" id="MobiDB-lite"/>
    </source>
</evidence>